<organism evidence="2 3">
    <name type="scientific">Stylonychia lemnae</name>
    <name type="common">Ciliate</name>
    <dbReference type="NCBI Taxonomy" id="5949"/>
    <lineage>
        <taxon>Eukaryota</taxon>
        <taxon>Sar</taxon>
        <taxon>Alveolata</taxon>
        <taxon>Ciliophora</taxon>
        <taxon>Intramacronucleata</taxon>
        <taxon>Spirotrichea</taxon>
        <taxon>Stichotrichia</taxon>
        <taxon>Sporadotrichida</taxon>
        <taxon>Oxytrichidae</taxon>
        <taxon>Stylonychinae</taxon>
        <taxon>Stylonychia</taxon>
    </lineage>
</organism>
<keyword evidence="3" id="KW-1185">Reference proteome</keyword>
<dbReference type="AlphaFoldDB" id="A0A078A148"/>
<dbReference type="Proteomes" id="UP000039865">
    <property type="component" value="Unassembled WGS sequence"/>
</dbReference>
<sequence length="255" mass="29767">MTSLIEAFNNYQSTEKIFQISNKVSEFGEEQQVGEKKVQHGSEESKSQILLLKFLKHTTCKAIYSLRPKICLDCWEIFAFNNNPSNDKQNAEPSTHVSQKHRLTDEFSYMLEANETAILNMNKKNNRAESVQNGLNQAQNEFQLYRAIGQFKETYNKNNCGGTGPDKDKASALVNKKQIDYQTIEKLKQIQENERKQLKKQRKNERKKQRRIEKSEQKESKKQTKRKSKEQKRGSQLRTGPLQFIKEKSKSRKSI</sequence>
<evidence type="ECO:0000256" key="1">
    <source>
        <dbReference type="SAM" id="MobiDB-lite"/>
    </source>
</evidence>
<proteinExistence type="predicted"/>
<evidence type="ECO:0000313" key="3">
    <source>
        <dbReference type="Proteomes" id="UP000039865"/>
    </source>
</evidence>
<name>A0A078A148_STYLE</name>
<feature type="region of interest" description="Disordered" evidence="1">
    <location>
        <begin position="192"/>
        <end position="255"/>
    </location>
</feature>
<feature type="compositionally biased region" description="Basic and acidic residues" evidence="1">
    <location>
        <begin position="212"/>
        <end position="222"/>
    </location>
</feature>
<feature type="compositionally biased region" description="Basic residues" evidence="1">
    <location>
        <begin position="197"/>
        <end position="211"/>
    </location>
</feature>
<gene>
    <name evidence="2" type="primary">Contig4135.g4421</name>
    <name evidence="2" type="ORF">STYLEM_4962</name>
</gene>
<dbReference type="EMBL" id="CCKQ01004815">
    <property type="protein sequence ID" value="CDW75966.1"/>
    <property type="molecule type" value="Genomic_DNA"/>
</dbReference>
<reference evidence="2 3" key="1">
    <citation type="submission" date="2014-06" db="EMBL/GenBank/DDBJ databases">
        <authorList>
            <person name="Swart Estienne"/>
        </authorList>
    </citation>
    <scope>NUCLEOTIDE SEQUENCE [LARGE SCALE GENOMIC DNA]</scope>
    <source>
        <strain evidence="2 3">130c</strain>
    </source>
</reference>
<accession>A0A078A148</accession>
<dbReference type="InParanoid" id="A0A078A148"/>
<evidence type="ECO:0000313" key="2">
    <source>
        <dbReference type="EMBL" id="CDW75966.1"/>
    </source>
</evidence>
<protein>
    <submittedName>
        <fullName evidence="2">Uncharacterized protein</fullName>
    </submittedName>
</protein>